<dbReference type="InterPro" id="IPR029787">
    <property type="entry name" value="Nucleotide_cyclase"/>
</dbReference>
<accession>A0ABQ6EZQ9</accession>
<reference evidence="7" key="1">
    <citation type="journal article" date="2019" name="Int. J. Syst. Evol. Microbiol.">
        <title>The Global Catalogue of Microorganisms (GCM) 10K type strain sequencing project: providing services to taxonomists for standard genome sequencing and annotation.</title>
        <authorList>
            <consortium name="The Broad Institute Genomics Platform"/>
            <consortium name="The Broad Institute Genome Sequencing Center for Infectious Disease"/>
            <person name="Wu L."/>
            <person name="Ma J."/>
        </authorList>
    </citation>
    <scope>NUCLEOTIDE SEQUENCE [LARGE SCALE GENOMIC DNA]</scope>
    <source>
        <strain evidence="7">NBRC 108723</strain>
    </source>
</reference>
<dbReference type="PANTHER" id="PTHR45138">
    <property type="entry name" value="REGULATORY COMPONENTS OF SENSORY TRANSDUCTION SYSTEM"/>
    <property type="match status" value="1"/>
</dbReference>
<keyword evidence="3" id="KW-1133">Transmembrane helix</keyword>
<gene>
    <name evidence="6" type="ORF">GCM10007938_22800</name>
</gene>
<dbReference type="NCBIfam" id="TIGR00254">
    <property type="entry name" value="GGDEF"/>
    <property type="match status" value="1"/>
</dbReference>
<dbReference type="Proteomes" id="UP001157138">
    <property type="component" value="Unassembled WGS sequence"/>
</dbReference>
<evidence type="ECO:0000256" key="2">
    <source>
        <dbReference type="ARBA" id="ARBA00034247"/>
    </source>
</evidence>
<organism evidence="6 7">
    <name type="scientific">Vibrio zhanjiangensis</name>
    <dbReference type="NCBI Taxonomy" id="1046128"/>
    <lineage>
        <taxon>Bacteria</taxon>
        <taxon>Pseudomonadati</taxon>
        <taxon>Pseudomonadota</taxon>
        <taxon>Gammaproteobacteria</taxon>
        <taxon>Vibrionales</taxon>
        <taxon>Vibrionaceae</taxon>
        <taxon>Vibrio</taxon>
    </lineage>
</organism>
<sequence>MVAEGREVRMDQVLYWLWDTSHGHGFDLVVILLFTFLSVTLYYRVQRHIELLIQDAPSALILVEAKSGRLLLSNKNAMQLLGIRRVGKSFFFPDSVSRDFLMSTVGLFAGEGFKCFPIEWKVSKNSRIKVEITGRRTIYRGRIAWLLYLSSHQASHAELVREIESLSIVRSALDNLTELVFIKNNEGELISTNKAFERFWGDRQHEGCADIKGVVKGRANKRRWTTDAEGRSCLLETYQNILIASSGERIGTIGISHDVTDWYNVQKSLRDEMERRRDTEVALAQRDTILQNILESSPDAIGIFNENMVYQACNKPFIRALGISDVNELIGRRLQDLIPNDVYSRLSETDQKVLYEGKSLRYIDTLVDSKGNSTWYDVVKSPFRDPGSGTNGVLIMARDVSERYLAAQKLEQANQELERLSLVDSLTQIGNRRYFDDQLTTLWSLHTREKKPLTVMLCDIDYFKGFNDHYGHQAGDEALVKVAQAFRAVLNRSSDCVSRYGGEEFAFILPNSTAEGAYQVAEAIHLKVRQLKLEHNASKVCPILTVSIGIASLIPEPSDKSEGIVALADSALYQAKANGRNQTCIHHTSED</sequence>
<dbReference type="CDD" id="cd01949">
    <property type="entry name" value="GGDEF"/>
    <property type="match status" value="1"/>
</dbReference>
<dbReference type="PROSITE" id="PS50887">
    <property type="entry name" value="GGDEF"/>
    <property type="match status" value="1"/>
</dbReference>
<evidence type="ECO:0000256" key="3">
    <source>
        <dbReference type="SAM" id="Phobius"/>
    </source>
</evidence>
<dbReference type="NCBIfam" id="TIGR00229">
    <property type="entry name" value="sensory_box"/>
    <property type="match status" value="1"/>
</dbReference>
<evidence type="ECO:0000259" key="5">
    <source>
        <dbReference type="PROSITE" id="PS50887"/>
    </source>
</evidence>
<dbReference type="PROSITE" id="PS50113">
    <property type="entry name" value="PAC"/>
    <property type="match status" value="1"/>
</dbReference>
<dbReference type="InterPro" id="IPR000700">
    <property type="entry name" value="PAS-assoc_C"/>
</dbReference>
<dbReference type="Gene3D" id="3.30.70.270">
    <property type="match status" value="1"/>
</dbReference>
<comment type="caution">
    <text evidence="6">The sequence shown here is derived from an EMBL/GenBank/DDBJ whole genome shotgun (WGS) entry which is preliminary data.</text>
</comment>
<keyword evidence="7" id="KW-1185">Reference proteome</keyword>
<dbReference type="Pfam" id="PF08448">
    <property type="entry name" value="PAS_4"/>
    <property type="match status" value="1"/>
</dbReference>
<dbReference type="EMBL" id="BSPW01000044">
    <property type="protein sequence ID" value="GLT18501.1"/>
    <property type="molecule type" value="Genomic_DNA"/>
</dbReference>
<dbReference type="SUPFAM" id="SSF55785">
    <property type="entry name" value="PYP-like sensor domain (PAS domain)"/>
    <property type="match status" value="2"/>
</dbReference>
<dbReference type="InterPro" id="IPR000160">
    <property type="entry name" value="GGDEF_dom"/>
</dbReference>
<name>A0ABQ6EZQ9_9VIBR</name>
<feature type="domain" description="GGDEF" evidence="5">
    <location>
        <begin position="451"/>
        <end position="588"/>
    </location>
</feature>
<dbReference type="CDD" id="cd00130">
    <property type="entry name" value="PAS"/>
    <property type="match status" value="1"/>
</dbReference>
<dbReference type="PANTHER" id="PTHR45138:SF9">
    <property type="entry name" value="DIGUANYLATE CYCLASE DGCM-RELATED"/>
    <property type="match status" value="1"/>
</dbReference>
<dbReference type="InterPro" id="IPR013656">
    <property type="entry name" value="PAS_4"/>
</dbReference>
<keyword evidence="3" id="KW-0812">Transmembrane</keyword>
<dbReference type="SUPFAM" id="SSF55073">
    <property type="entry name" value="Nucleotide cyclase"/>
    <property type="match status" value="1"/>
</dbReference>
<dbReference type="EC" id="2.7.7.65" evidence="1"/>
<evidence type="ECO:0000313" key="7">
    <source>
        <dbReference type="Proteomes" id="UP001157138"/>
    </source>
</evidence>
<dbReference type="Pfam" id="PF00990">
    <property type="entry name" value="GGDEF"/>
    <property type="match status" value="1"/>
</dbReference>
<feature type="domain" description="PAC" evidence="4">
    <location>
        <begin position="356"/>
        <end position="412"/>
    </location>
</feature>
<dbReference type="InterPro" id="IPR043128">
    <property type="entry name" value="Rev_trsase/Diguanyl_cyclase"/>
</dbReference>
<comment type="catalytic activity">
    <reaction evidence="2">
        <text>2 GTP = 3',3'-c-di-GMP + 2 diphosphate</text>
        <dbReference type="Rhea" id="RHEA:24898"/>
        <dbReference type="ChEBI" id="CHEBI:33019"/>
        <dbReference type="ChEBI" id="CHEBI:37565"/>
        <dbReference type="ChEBI" id="CHEBI:58805"/>
        <dbReference type="EC" id="2.7.7.65"/>
    </reaction>
</comment>
<dbReference type="InterPro" id="IPR035965">
    <property type="entry name" value="PAS-like_dom_sf"/>
</dbReference>
<protein>
    <recommendedName>
        <fullName evidence="1">diguanylate cyclase</fullName>
        <ecNumber evidence="1">2.7.7.65</ecNumber>
    </recommendedName>
</protein>
<evidence type="ECO:0000313" key="6">
    <source>
        <dbReference type="EMBL" id="GLT18501.1"/>
    </source>
</evidence>
<evidence type="ECO:0000256" key="1">
    <source>
        <dbReference type="ARBA" id="ARBA00012528"/>
    </source>
</evidence>
<dbReference type="SMART" id="SM00091">
    <property type="entry name" value="PAS"/>
    <property type="match status" value="2"/>
</dbReference>
<dbReference type="Gene3D" id="3.30.450.20">
    <property type="entry name" value="PAS domain"/>
    <property type="match status" value="1"/>
</dbReference>
<evidence type="ECO:0000259" key="4">
    <source>
        <dbReference type="PROSITE" id="PS50113"/>
    </source>
</evidence>
<proteinExistence type="predicted"/>
<dbReference type="SMART" id="SM00267">
    <property type="entry name" value="GGDEF"/>
    <property type="match status" value="1"/>
</dbReference>
<keyword evidence="3" id="KW-0472">Membrane</keyword>
<feature type="transmembrane region" description="Helical" evidence="3">
    <location>
        <begin position="24"/>
        <end position="43"/>
    </location>
</feature>
<dbReference type="InterPro" id="IPR050469">
    <property type="entry name" value="Diguanylate_Cyclase"/>
</dbReference>
<dbReference type="InterPro" id="IPR000014">
    <property type="entry name" value="PAS"/>
</dbReference>